<reference evidence="12 13" key="1">
    <citation type="submission" date="2020-04" db="EMBL/GenBank/DDBJ databases">
        <title>Perkinsus olseni comparative genomics.</title>
        <authorList>
            <person name="Bogema D.R."/>
        </authorList>
    </citation>
    <scope>NUCLEOTIDE SEQUENCE [LARGE SCALE GENOMIC DNA]</scope>
    <source>
        <strain evidence="12">ATCC PRA-179</strain>
    </source>
</reference>
<feature type="domain" description="Glutamine amidotransferase type-2" evidence="10">
    <location>
        <begin position="31"/>
        <end position="254"/>
    </location>
</feature>
<dbReference type="OrthoDB" id="15235at2759"/>
<evidence type="ECO:0000259" key="10">
    <source>
        <dbReference type="PROSITE" id="PS51278"/>
    </source>
</evidence>
<evidence type="ECO:0000256" key="3">
    <source>
        <dbReference type="ARBA" id="ARBA00012916"/>
    </source>
</evidence>
<feature type="domain" description="SIS" evidence="11">
    <location>
        <begin position="522"/>
        <end position="667"/>
    </location>
</feature>
<dbReference type="InterPro" id="IPR005855">
    <property type="entry name" value="GFAT"/>
</dbReference>
<dbReference type="Proteomes" id="UP000570595">
    <property type="component" value="Unassembled WGS sequence"/>
</dbReference>
<dbReference type="InterPro" id="IPR047084">
    <property type="entry name" value="GFAT_N"/>
</dbReference>
<dbReference type="SUPFAM" id="SSF56235">
    <property type="entry name" value="N-terminal nucleophile aminohydrolases (Ntn hydrolases)"/>
    <property type="match status" value="1"/>
</dbReference>
<sequence>MLVPSPEVIQQAECKFQGAYKGKFVGLALMCGIFAYLGDREALPCLITALKRLEYRGYDSAGVGVHNGKHINICKKIGKVVNLETACGGVNNPEYAGTMGIAHTRWATHGAPTDANAHPHFTEDRKVAVVHNGIIENYASLREELINKGYHFTSETDTELLAHLVADVRKQMGPDPSWSVIVSCALSLVTGAYGVVFMFEDEPDLLIGARKGSPLILGVGEGEYMLASDGSAVVEYTKDVVFIRDGELVEVRKSGYRLRTIEGISTRQVSIDEDVTNPLVQLEVSLEQIEKGGYPHFMIKEIMDQPNCIRNTCRGRLYQPMQEHDSHPPPKWDIRLGGLNTKVQGTEKTALEAIAGADRIIICACGTSWHSGLIGEYLIESLARINVEVEYASEFRYRNPLLTPKDVVVAISQSGETADTLEAIRIAKSNGALSIGIVNCVGSTIARDTDAGIYLHAGPEIGVASTKAFTSQVMVLTLLALNLARNRGTIEEEYFCMLCEELHCFPEYISRVLKTATQIKTISKFFRMAQNFLFLGRGIHFPVALEGALKLKEISYIHAEGYPAAEMKHGPIALIDRLMPVVCIAPKSDPTYDKVKANIEEVKARNGELIIITEEGNHDLDRFVSDKEYIIRIPSVDVNLQPIIAVIPLQLLSYYIADLRGCSIDQPRNLAKSVTVE</sequence>
<dbReference type="InterPro" id="IPR046348">
    <property type="entry name" value="SIS_dom_sf"/>
</dbReference>
<dbReference type="Gene3D" id="3.40.50.10490">
    <property type="entry name" value="Glucose-6-phosphate isomerase like protein, domain 1"/>
    <property type="match status" value="2"/>
</dbReference>
<dbReference type="Pfam" id="PF13522">
    <property type="entry name" value="GATase_6"/>
    <property type="match status" value="1"/>
</dbReference>
<evidence type="ECO:0000256" key="8">
    <source>
        <dbReference type="ARBA" id="ARBA00022737"/>
    </source>
</evidence>
<dbReference type="EMBL" id="JABAHT010000120">
    <property type="protein sequence ID" value="KAF4664305.1"/>
    <property type="molecule type" value="Genomic_DNA"/>
</dbReference>
<dbReference type="PANTHER" id="PTHR10937:SF0">
    <property type="entry name" value="GLUTAMINE--FRUCTOSE-6-PHOSPHATE TRANSAMINASE (ISOMERIZING)"/>
    <property type="match status" value="1"/>
</dbReference>
<keyword evidence="7" id="KW-0808">Transferase</keyword>
<comment type="subcellular location">
    <subcellularLocation>
        <location evidence="2">Cytoplasm</location>
    </subcellularLocation>
</comment>
<gene>
    <name evidence="12" type="ORF">FOZ61_000958</name>
</gene>
<organism evidence="12 13">
    <name type="scientific">Perkinsus olseni</name>
    <name type="common">Perkinsus atlanticus</name>
    <dbReference type="NCBI Taxonomy" id="32597"/>
    <lineage>
        <taxon>Eukaryota</taxon>
        <taxon>Sar</taxon>
        <taxon>Alveolata</taxon>
        <taxon>Perkinsozoa</taxon>
        <taxon>Perkinsea</taxon>
        <taxon>Perkinsida</taxon>
        <taxon>Perkinsidae</taxon>
        <taxon>Perkinsus</taxon>
    </lineage>
</organism>
<dbReference type="NCBIfam" id="NF001484">
    <property type="entry name" value="PRK00331.1"/>
    <property type="match status" value="1"/>
</dbReference>
<keyword evidence="6" id="KW-0032">Aminotransferase</keyword>
<dbReference type="PROSITE" id="PS51464">
    <property type="entry name" value="SIS"/>
    <property type="match status" value="2"/>
</dbReference>
<dbReference type="InterPro" id="IPR035466">
    <property type="entry name" value="GlmS/AgaS_SIS"/>
</dbReference>
<keyword evidence="8" id="KW-0677">Repeat</keyword>
<dbReference type="FunFam" id="3.60.20.10:FF:000006">
    <property type="entry name" value="Glutamine--fructose-6-phosphate aminotransferase [isomerizing]"/>
    <property type="match status" value="1"/>
</dbReference>
<evidence type="ECO:0000256" key="5">
    <source>
        <dbReference type="ARBA" id="ARBA00022490"/>
    </source>
</evidence>
<keyword evidence="9" id="KW-0315">Glutamine amidotransferase</keyword>
<dbReference type="InterPro" id="IPR029055">
    <property type="entry name" value="Ntn_hydrolases_N"/>
</dbReference>
<evidence type="ECO:0000256" key="6">
    <source>
        <dbReference type="ARBA" id="ARBA00022576"/>
    </source>
</evidence>
<evidence type="ECO:0000256" key="1">
    <source>
        <dbReference type="ARBA" id="ARBA00001031"/>
    </source>
</evidence>
<dbReference type="CDD" id="cd00714">
    <property type="entry name" value="GFAT"/>
    <property type="match status" value="1"/>
</dbReference>
<evidence type="ECO:0000256" key="9">
    <source>
        <dbReference type="ARBA" id="ARBA00022962"/>
    </source>
</evidence>
<accession>A0A7J6LYJ4</accession>
<proteinExistence type="inferred from homology"/>
<dbReference type="GO" id="GO:0006487">
    <property type="term" value="P:protein N-linked glycosylation"/>
    <property type="evidence" value="ECO:0007669"/>
    <property type="project" value="TreeGrafter"/>
</dbReference>
<dbReference type="SUPFAM" id="SSF53697">
    <property type="entry name" value="SIS domain"/>
    <property type="match status" value="1"/>
</dbReference>
<protein>
    <recommendedName>
        <fullName evidence="4">Glutamine--fructose-6-phosphate aminotransferase [isomerizing]</fullName>
        <ecNumber evidence="3">2.6.1.16</ecNumber>
    </recommendedName>
</protein>
<dbReference type="GO" id="GO:0004360">
    <property type="term" value="F:glutamine-fructose-6-phosphate transaminase (isomerizing) activity"/>
    <property type="evidence" value="ECO:0007669"/>
    <property type="project" value="UniProtKB-EC"/>
</dbReference>
<dbReference type="HAMAP" id="MF_00164">
    <property type="entry name" value="GlmS"/>
    <property type="match status" value="1"/>
</dbReference>
<name>A0A7J6LYJ4_PEROL</name>
<dbReference type="PANTHER" id="PTHR10937">
    <property type="entry name" value="GLUCOSAMINE--FRUCTOSE-6-PHOSPHATE AMINOTRANSFERASE, ISOMERIZING"/>
    <property type="match status" value="1"/>
</dbReference>
<dbReference type="InterPro" id="IPR017932">
    <property type="entry name" value="GATase_2_dom"/>
</dbReference>
<evidence type="ECO:0000313" key="13">
    <source>
        <dbReference type="Proteomes" id="UP000570595"/>
    </source>
</evidence>
<dbReference type="InterPro" id="IPR035490">
    <property type="entry name" value="GlmS/FrlB_SIS"/>
</dbReference>
<dbReference type="GO" id="GO:0006047">
    <property type="term" value="P:UDP-N-acetylglucosamine metabolic process"/>
    <property type="evidence" value="ECO:0007669"/>
    <property type="project" value="TreeGrafter"/>
</dbReference>
<dbReference type="CDD" id="cd05009">
    <property type="entry name" value="SIS_GlmS_GlmD_2"/>
    <property type="match status" value="1"/>
</dbReference>
<keyword evidence="5" id="KW-0963">Cytoplasm</keyword>
<evidence type="ECO:0000256" key="4">
    <source>
        <dbReference type="ARBA" id="ARBA00016090"/>
    </source>
</evidence>
<evidence type="ECO:0000313" key="12">
    <source>
        <dbReference type="EMBL" id="KAF4664305.1"/>
    </source>
</evidence>
<feature type="domain" description="SIS" evidence="11">
    <location>
        <begin position="350"/>
        <end position="489"/>
    </location>
</feature>
<comment type="catalytic activity">
    <reaction evidence="1">
        <text>D-fructose 6-phosphate + L-glutamine = D-glucosamine 6-phosphate + L-glutamate</text>
        <dbReference type="Rhea" id="RHEA:13237"/>
        <dbReference type="ChEBI" id="CHEBI:29985"/>
        <dbReference type="ChEBI" id="CHEBI:58359"/>
        <dbReference type="ChEBI" id="CHEBI:58725"/>
        <dbReference type="ChEBI" id="CHEBI:61527"/>
        <dbReference type="EC" id="2.6.1.16"/>
    </reaction>
</comment>
<dbReference type="Pfam" id="PF01380">
    <property type="entry name" value="SIS"/>
    <property type="match status" value="2"/>
</dbReference>
<dbReference type="PROSITE" id="PS51278">
    <property type="entry name" value="GATASE_TYPE_2"/>
    <property type="match status" value="1"/>
</dbReference>
<dbReference type="EC" id="2.6.1.16" evidence="3"/>
<dbReference type="GO" id="GO:0005829">
    <property type="term" value="C:cytosol"/>
    <property type="evidence" value="ECO:0007669"/>
    <property type="project" value="TreeGrafter"/>
</dbReference>
<dbReference type="FunFam" id="3.40.50.10490:FF:000001">
    <property type="entry name" value="Glutamine--fructose-6-phosphate aminotransferase [isomerizing]"/>
    <property type="match status" value="1"/>
</dbReference>
<dbReference type="AlphaFoldDB" id="A0A7J6LYJ4"/>
<dbReference type="NCBIfam" id="TIGR01135">
    <property type="entry name" value="glmS"/>
    <property type="match status" value="1"/>
</dbReference>
<dbReference type="InterPro" id="IPR001347">
    <property type="entry name" value="SIS_dom"/>
</dbReference>
<evidence type="ECO:0000256" key="7">
    <source>
        <dbReference type="ARBA" id="ARBA00022679"/>
    </source>
</evidence>
<evidence type="ECO:0000256" key="2">
    <source>
        <dbReference type="ARBA" id="ARBA00004496"/>
    </source>
</evidence>
<dbReference type="Gene3D" id="3.60.20.10">
    <property type="entry name" value="Glutamine Phosphoribosylpyrophosphate, subunit 1, domain 1"/>
    <property type="match status" value="1"/>
</dbReference>
<dbReference type="GO" id="GO:0006002">
    <property type="term" value="P:fructose 6-phosphate metabolic process"/>
    <property type="evidence" value="ECO:0007669"/>
    <property type="project" value="TreeGrafter"/>
</dbReference>
<dbReference type="CDD" id="cd05008">
    <property type="entry name" value="SIS_GlmS_GlmD_1"/>
    <property type="match status" value="1"/>
</dbReference>
<evidence type="ECO:0000259" key="11">
    <source>
        <dbReference type="PROSITE" id="PS51464"/>
    </source>
</evidence>
<dbReference type="GO" id="GO:0097367">
    <property type="term" value="F:carbohydrate derivative binding"/>
    <property type="evidence" value="ECO:0007669"/>
    <property type="project" value="InterPro"/>
</dbReference>
<comment type="caution">
    <text evidence="12">The sequence shown here is derived from an EMBL/GenBank/DDBJ whole genome shotgun (WGS) entry which is preliminary data.</text>
</comment>